<sequence>MVSPSSWETRQFQLIAEQTPPSGYPVGLGFRPTSTGVRRARFSLRSWWRPWSERWLKARDIHLTIGAGSQGLGLRAFFIRNQCISHPGLDSAGLLDQRGAMRPSKYIPIAIWTAFASEATAQDLVSVLSRYPQLTSFVQALGHIPGGITTLFPDNLWTSLPAGVTVLAPSNDAWAKFLNASAAPNDTVGFATVPPDQLLATLRYHVLAANLMGDDLVADGGLVVPTLLRDEQYNNRSAGADLIGRYGSEAAKGQVVYVSRDPVASLGPAAKMRRAMFRETRAASADANLRGGDAVDAQLQAIDAGWGLGTIQILDTVLVPPEQCEETIRDHSSMLSSLDTALNRTGLWTALNTARNVTCLAPTNKAFSGAGNPEINLKDTDLKTALLFHTLPYPLYTSYITSGATITSLAGADFPVTVTKVGEDIYFNDAKLLSPNVLTNNGLVHVLDRVMSPNGTAPGGPSSPSPSASTTPTPTSGGKENGGRRACKVGSLPGLLGCAVSVLLVA</sequence>
<dbReference type="InterPro" id="IPR050904">
    <property type="entry name" value="Adhesion/Biosynth-related"/>
</dbReference>
<dbReference type="SUPFAM" id="SSF82153">
    <property type="entry name" value="FAS1 domain"/>
    <property type="match status" value="2"/>
</dbReference>
<evidence type="ECO:0000313" key="4">
    <source>
        <dbReference type="Proteomes" id="UP001586593"/>
    </source>
</evidence>
<reference evidence="3 4" key="1">
    <citation type="journal article" date="2024" name="Commun. Biol.">
        <title>Comparative genomic analysis of thermophilic fungi reveals convergent evolutionary adaptations and gene losses.</title>
        <authorList>
            <person name="Steindorff A.S."/>
            <person name="Aguilar-Pontes M.V."/>
            <person name="Robinson A.J."/>
            <person name="Andreopoulos B."/>
            <person name="LaButti K."/>
            <person name="Kuo A."/>
            <person name="Mondo S."/>
            <person name="Riley R."/>
            <person name="Otillar R."/>
            <person name="Haridas S."/>
            <person name="Lipzen A."/>
            <person name="Grimwood J."/>
            <person name="Schmutz J."/>
            <person name="Clum A."/>
            <person name="Reid I.D."/>
            <person name="Moisan M.C."/>
            <person name="Butler G."/>
            <person name="Nguyen T.T.M."/>
            <person name="Dewar K."/>
            <person name="Conant G."/>
            <person name="Drula E."/>
            <person name="Henrissat B."/>
            <person name="Hansel C."/>
            <person name="Singer S."/>
            <person name="Hutchinson M.I."/>
            <person name="de Vries R.P."/>
            <person name="Natvig D.O."/>
            <person name="Powell A.J."/>
            <person name="Tsang A."/>
            <person name="Grigoriev I.V."/>
        </authorList>
    </citation>
    <scope>NUCLEOTIDE SEQUENCE [LARGE SCALE GENOMIC DNA]</scope>
    <source>
        <strain evidence="3 4">ATCC 24622</strain>
    </source>
</reference>
<name>A0ABR3VUJ0_9PEZI</name>
<feature type="domain" description="FAS1" evidence="2">
    <location>
        <begin position="322"/>
        <end position="451"/>
    </location>
</feature>
<accession>A0ABR3VUJ0</accession>
<dbReference type="Gene3D" id="2.30.180.10">
    <property type="entry name" value="FAS1 domain"/>
    <property type="match status" value="2"/>
</dbReference>
<dbReference type="PANTHER" id="PTHR10900:SF77">
    <property type="entry name" value="FI19380P1"/>
    <property type="match status" value="1"/>
</dbReference>
<dbReference type="PANTHER" id="PTHR10900">
    <property type="entry name" value="PERIOSTIN-RELATED"/>
    <property type="match status" value="1"/>
</dbReference>
<dbReference type="Pfam" id="PF02469">
    <property type="entry name" value="Fasciclin"/>
    <property type="match status" value="2"/>
</dbReference>
<dbReference type="EMBL" id="JAZHXJ010001132">
    <property type="protein sequence ID" value="KAL1845335.1"/>
    <property type="molecule type" value="Genomic_DNA"/>
</dbReference>
<dbReference type="InterPro" id="IPR000782">
    <property type="entry name" value="FAS1_domain"/>
</dbReference>
<feature type="domain" description="FAS1" evidence="2">
    <location>
        <begin position="121"/>
        <end position="276"/>
    </location>
</feature>
<evidence type="ECO:0000256" key="1">
    <source>
        <dbReference type="SAM" id="MobiDB-lite"/>
    </source>
</evidence>
<gene>
    <name evidence="3" type="ORF">VTK73DRAFT_655</name>
</gene>
<comment type="caution">
    <text evidence="3">The sequence shown here is derived from an EMBL/GenBank/DDBJ whole genome shotgun (WGS) entry which is preliminary data.</text>
</comment>
<evidence type="ECO:0000259" key="2">
    <source>
        <dbReference type="PROSITE" id="PS50213"/>
    </source>
</evidence>
<feature type="compositionally biased region" description="Low complexity" evidence="1">
    <location>
        <begin position="452"/>
        <end position="478"/>
    </location>
</feature>
<dbReference type="PROSITE" id="PS50213">
    <property type="entry name" value="FAS1"/>
    <property type="match status" value="2"/>
</dbReference>
<dbReference type="SMART" id="SM00554">
    <property type="entry name" value="FAS1"/>
    <property type="match status" value="2"/>
</dbReference>
<proteinExistence type="predicted"/>
<feature type="region of interest" description="Disordered" evidence="1">
    <location>
        <begin position="451"/>
        <end position="485"/>
    </location>
</feature>
<dbReference type="InterPro" id="IPR036378">
    <property type="entry name" value="FAS1_dom_sf"/>
</dbReference>
<protein>
    <recommendedName>
        <fullName evidence="2">FAS1 domain-containing protein</fullName>
    </recommendedName>
</protein>
<dbReference type="Proteomes" id="UP001586593">
    <property type="component" value="Unassembled WGS sequence"/>
</dbReference>
<keyword evidence="4" id="KW-1185">Reference proteome</keyword>
<evidence type="ECO:0000313" key="3">
    <source>
        <dbReference type="EMBL" id="KAL1845335.1"/>
    </source>
</evidence>
<organism evidence="3 4">
    <name type="scientific">Phialemonium thermophilum</name>
    <dbReference type="NCBI Taxonomy" id="223376"/>
    <lineage>
        <taxon>Eukaryota</taxon>
        <taxon>Fungi</taxon>
        <taxon>Dikarya</taxon>
        <taxon>Ascomycota</taxon>
        <taxon>Pezizomycotina</taxon>
        <taxon>Sordariomycetes</taxon>
        <taxon>Sordariomycetidae</taxon>
        <taxon>Cephalothecales</taxon>
        <taxon>Cephalothecaceae</taxon>
        <taxon>Phialemonium</taxon>
    </lineage>
</organism>